<evidence type="ECO:0000313" key="8">
    <source>
        <dbReference type="EMBL" id="BBO92191.1"/>
    </source>
</evidence>
<dbReference type="AlphaFoldDB" id="A0A5K8AHS3"/>
<dbReference type="PRINTS" id="PR01590">
    <property type="entry name" value="HTHFIS"/>
</dbReference>
<dbReference type="Pfam" id="PF02954">
    <property type="entry name" value="HTH_8"/>
    <property type="match status" value="1"/>
</dbReference>
<evidence type="ECO:0000256" key="5">
    <source>
        <dbReference type="PROSITE-ProRule" id="PRU00169"/>
    </source>
</evidence>
<dbReference type="GO" id="GO:0005524">
    <property type="term" value="F:ATP binding"/>
    <property type="evidence" value="ECO:0007669"/>
    <property type="project" value="UniProtKB-KW"/>
</dbReference>
<name>A0A5K8AHS3_9BACT</name>
<dbReference type="SMART" id="SM00448">
    <property type="entry name" value="REC"/>
    <property type="match status" value="1"/>
</dbReference>
<dbReference type="FunFam" id="3.40.50.300:FF:000006">
    <property type="entry name" value="DNA-binding transcriptional regulator NtrC"/>
    <property type="match status" value="1"/>
</dbReference>
<evidence type="ECO:0000259" key="6">
    <source>
        <dbReference type="PROSITE" id="PS50045"/>
    </source>
</evidence>
<dbReference type="InterPro" id="IPR002078">
    <property type="entry name" value="Sigma_54_int"/>
</dbReference>
<dbReference type="InterPro" id="IPR009057">
    <property type="entry name" value="Homeodomain-like_sf"/>
</dbReference>
<protein>
    <submittedName>
        <fullName evidence="8">Sigma-54-dependent Fis family transcriptional regulator</fullName>
    </submittedName>
</protein>
<dbReference type="Pfam" id="PF13426">
    <property type="entry name" value="PAS_9"/>
    <property type="match status" value="1"/>
</dbReference>
<keyword evidence="1" id="KW-0547">Nucleotide-binding</keyword>
<evidence type="ECO:0000256" key="4">
    <source>
        <dbReference type="ARBA" id="ARBA00023163"/>
    </source>
</evidence>
<feature type="domain" description="Response regulatory" evidence="7">
    <location>
        <begin position="4"/>
        <end position="118"/>
    </location>
</feature>
<dbReference type="GO" id="GO:0006355">
    <property type="term" value="P:regulation of DNA-templated transcription"/>
    <property type="evidence" value="ECO:0007669"/>
    <property type="project" value="InterPro"/>
</dbReference>
<dbReference type="SUPFAM" id="SSF52540">
    <property type="entry name" value="P-loop containing nucleoside triphosphate hydrolases"/>
    <property type="match status" value="1"/>
</dbReference>
<dbReference type="Gene3D" id="3.40.50.2300">
    <property type="match status" value="1"/>
</dbReference>
<dbReference type="EMBL" id="AP021879">
    <property type="protein sequence ID" value="BBO92191.1"/>
    <property type="molecule type" value="Genomic_DNA"/>
</dbReference>
<dbReference type="SMART" id="SM00382">
    <property type="entry name" value="AAA"/>
    <property type="match status" value="1"/>
</dbReference>
<evidence type="ECO:0000256" key="2">
    <source>
        <dbReference type="ARBA" id="ARBA00022840"/>
    </source>
</evidence>
<dbReference type="Proteomes" id="UP000422108">
    <property type="component" value="Chromosome"/>
</dbReference>
<gene>
    <name evidence="8" type="ORF">DSCOOX_53710</name>
</gene>
<dbReference type="InterPro" id="IPR002197">
    <property type="entry name" value="HTH_Fis"/>
</dbReference>
<dbReference type="InterPro" id="IPR001789">
    <property type="entry name" value="Sig_transdc_resp-reg_receiver"/>
</dbReference>
<feature type="modified residue" description="4-aspartylphosphate" evidence="5">
    <location>
        <position position="53"/>
    </location>
</feature>
<keyword evidence="2" id="KW-0067">ATP-binding</keyword>
<dbReference type="Gene3D" id="1.10.10.60">
    <property type="entry name" value="Homeodomain-like"/>
    <property type="match status" value="1"/>
</dbReference>
<keyword evidence="5" id="KW-0597">Phosphoprotein</keyword>
<keyword evidence="4" id="KW-0804">Transcription</keyword>
<dbReference type="SUPFAM" id="SSF52172">
    <property type="entry name" value="CheY-like"/>
    <property type="match status" value="1"/>
</dbReference>
<dbReference type="PANTHER" id="PTHR32071">
    <property type="entry name" value="TRANSCRIPTIONAL REGULATORY PROTEIN"/>
    <property type="match status" value="1"/>
</dbReference>
<dbReference type="Gene3D" id="1.10.8.60">
    <property type="match status" value="1"/>
</dbReference>
<reference evidence="8 9" key="1">
    <citation type="submission" date="2019-11" db="EMBL/GenBank/DDBJ databases">
        <title>Comparative genomics of hydrocarbon-degrading Desulfosarcina strains.</title>
        <authorList>
            <person name="Watanabe M."/>
            <person name="Kojima H."/>
            <person name="Fukui M."/>
        </authorList>
    </citation>
    <scope>NUCLEOTIDE SEQUENCE [LARGE SCALE GENOMIC DNA]</scope>
    <source>
        <strain evidence="9">oXyS1</strain>
    </source>
</reference>
<accession>A0A5K8AHS3</accession>
<dbReference type="Gene3D" id="3.40.50.300">
    <property type="entry name" value="P-loop containing nucleotide triphosphate hydrolases"/>
    <property type="match status" value="1"/>
</dbReference>
<dbReference type="GO" id="GO:0043565">
    <property type="term" value="F:sequence-specific DNA binding"/>
    <property type="evidence" value="ECO:0007669"/>
    <property type="project" value="InterPro"/>
</dbReference>
<dbReference type="SUPFAM" id="SSF46689">
    <property type="entry name" value="Homeodomain-like"/>
    <property type="match status" value="1"/>
</dbReference>
<dbReference type="GO" id="GO:0000160">
    <property type="term" value="P:phosphorelay signal transduction system"/>
    <property type="evidence" value="ECO:0007669"/>
    <property type="project" value="InterPro"/>
</dbReference>
<dbReference type="PANTHER" id="PTHR32071:SF113">
    <property type="entry name" value="ALGINATE BIOSYNTHESIS TRANSCRIPTIONAL REGULATORY PROTEIN ALGB"/>
    <property type="match status" value="1"/>
</dbReference>
<dbReference type="InterPro" id="IPR003593">
    <property type="entry name" value="AAA+_ATPase"/>
</dbReference>
<dbReference type="PROSITE" id="PS50045">
    <property type="entry name" value="SIGMA54_INTERACT_4"/>
    <property type="match status" value="1"/>
</dbReference>
<dbReference type="Pfam" id="PF00158">
    <property type="entry name" value="Sigma54_activat"/>
    <property type="match status" value="1"/>
</dbReference>
<dbReference type="PROSITE" id="PS00676">
    <property type="entry name" value="SIGMA54_INTERACT_2"/>
    <property type="match status" value="1"/>
</dbReference>
<dbReference type="RefSeq" id="WP_155312967.1">
    <property type="nucleotide sequence ID" value="NZ_AP021879.1"/>
</dbReference>
<dbReference type="Gene3D" id="3.30.450.20">
    <property type="entry name" value="PAS domain"/>
    <property type="match status" value="1"/>
</dbReference>
<dbReference type="Pfam" id="PF25601">
    <property type="entry name" value="AAA_lid_14"/>
    <property type="match status" value="1"/>
</dbReference>
<dbReference type="InterPro" id="IPR027417">
    <property type="entry name" value="P-loop_NTPase"/>
</dbReference>
<dbReference type="InterPro" id="IPR000014">
    <property type="entry name" value="PAS"/>
</dbReference>
<keyword evidence="3" id="KW-0805">Transcription regulation</keyword>
<dbReference type="SUPFAM" id="SSF55785">
    <property type="entry name" value="PYP-like sensor domain (PAS domain)"/>
    <property type="match status" value="1"/>
</dbReference>
<dbReference type="InterPro" id="IPR058031">
    <property type="entry name" value="AAA_lid_NorR"/>
</dbReference>
<dbReference type="InterPro" id="IPR025943">
    <property type="entry name" value="Sigma_54_int_dom_ATP-bd_2"/>
</dbReference>
<feature type="domain" description="Sigma-54 factor interaction" evidence="6">
    <location>
        <begin position="262"/>
        <end position="491"/>
    </location>
</feature>
<dbReference type="CDD" id="cd00009">
    <property type="entry name" value="AAA"/>
    <property type="match status" value="1"/>
</dbReference>
<sequence>MSQKILVVDDEESIRFTFESFLSEARYQVTTAASYDEAIDLLSIADFDLLFVDIIMEGKTGIDLLRAAKCKDPNAQVIIITGAPSVGTAAEAVRLGALDYLTKPIRQPDLLKATSLALRHKQLSDEKDKYRSNIDAIFKSVKEGIVTVDEKMRVVDVNVAAVALCGFSHDDSPGAFIRTANRGCGGACVEVLKEALETREAVALRHIECHRKDKVRQIVSVQATPLMDHRGTFSGCVMVLRDETRLLDLEKHAGKNSALDRIVGTSTSMKQVKELIRALSDVQTTVLVTGESGTGKELTVDALHRTGGRAAGPLVKVNCGALAEGILESELFGHVKGAFTGAMANKIGRFQKADGGTLFLDEIGDISPKMQLELLRVIETGTFDPVGGTRPVQVDVRVVAATNRDLAARVAEGNFREDLYFRLKVVQIHLPPLRQRKADIPLLTRHMIEKFNRKFNKAVKAVSSDVEKLFLRHAWVGNVRELENVMEHAFILCGQPIITLSHLPADLKSQAGGIPQFNSLERRSEAENIQKALEKTDGNKAKAARLLSMSRRTIYRKIEKYKIVQ</sequence>
<evidence type="ECO:0000256" key="3">
    <source>
        <dbReference type="ARBA" id="ARBA00023015"/>
    </source>
</evidence>
<dbReference type="PROSITE" id="PS50110">
    <property type="entry name" value="RESPONSE_REGULATORY"/>
    <property type="match status" value="1"/>
</dbReference>
<organism evidence="8 9">
    <name type="scientific">Desulfosarcina ovata subsp. ovata</name>
    <dbReference type="NCBI Taxonomy" id="2752305"/>
    <lineage>
        <taxon>Bacteria</taxon>
        <taxon>Pseudomonadati</taxon>
        <taxon>Thermodesulfobacteriota</taxon>
        <taxon>Desulfobacteria</taxon>
        <taxon>Desulfobacterales</taxon>
        <taxon>Desulfosarcinaceae</taxon>
        <taxon>Desulfosarcina</taxon>
    </lineage>
</organism>
<evidence type="ECO:0000256" key="1">
    <source>
        <dbReference type="ARBA" id="ARBA00022741"/>
    </source>
</evidence>
<dbReference type="InterPro" id="IPR035965">
    <property type="entry name" value="PAS-like_dom_sf"/>
</dbReference>
<dbReference type="Pfam" id="PF00072">
    <property type="entry name" value="Response_reg"/>
    <property type="match status" value="1"/>
</dbReference>
<keyword evidence="9" id="KW-1185">Reference proteome</keyword>
<dbReference type="InterPro" id="IPR011006">
    <property type="entry name" value="CheY-like_superfamily"/>
</dbReference>
<evidence type="ECO:0000313" key="9">
    <source>
        <dbReference type="Proteomes" id="UP000422108"/>
    </source>
</evidence>
<evidence type="ECO:0000259" key="7">
    <source>
        <dbReference type="PROSITE" id="PS50110"/>
    </source>
</evidence>
<dbReference type="CDD" id="cd00156">
    <property type="entry name" value="REC"/>
    <property type="match status" value="1"/>
</dbReference>
<proteinExistence type="predicted"/>